<dbReference type="RefSeq" id="WP_312675638.1">
    <property type="nucleotide sequence ID" value="NZ_JAVSJA010000001.1"/>
</dbReference>
<sequence length="73" mass="8058">MIGGALRRIVTFQSQRQFLPSNAPYVLLPTTLQQRYLITPATQGGRDQQIGQRHPDTDLEGIGSRGNDLVVVP</sequence>
<protein>
    <submittedName>
        <fullName evidence="2">Uncharacterized protein</fullName>
    </submittedName>
</protein>
<dbReference type="Proteomes" id="UP001180650">
    <property type="component" value="Unassembled WGS sequence"/>
</dbReference>
<comment type="caution">
    <text evidence="2">The sequence shown here is derived from an EMBL/GenBank/DDBJ whole genome shotgun (WGS) entry which is preliminary data.</text>
</comment>
<evidence type="ECO:0000313" key="3">
    <source>
        <dbReference type="Proteomes" id="UP001180650"/>
    </source>
</evidence>
<proteinExistence type="predicted"/>
<name>A0ABU3HR83_9CHRO</name>
<evidence type="ECO:0000256" key="1">
    <source>
        <dbReference type="SAM" id="MobiDB-lite"/>
    </source>
</evidence>
<gene>
    <name evidence="2" type="ORF">RAM70_22065</name>
</gene>
<reference evidence="2" key="1">
    <citation type="submission" date="2023-08" db="EMBL/GenBank/DDBJ databases">
        <authorList>
            <person name="Park H.-K."/>
            <person name="Kim I.-S."/>
        </authorList>
    </citation>
    <scope>NUCLEOTIDE SEQUENCE</scope>
    <source>
        <strain evidence="2">NRERC-220</strain>
    </source>
</reference>
<accession>A0ABU3HR83</accession>
<organism evidence="2 3">
    <name type="scientific">Microcystis wesenbergii NRERC-220</name>
    <dbReference type="NCBI Taxonomy" id="3068991"/>
    <lineage>
        <taxon>Bacteria</taxon>
        <taxon>Bacillati</taxon>
        <taxon>Cyanobacteriota</taxon>
        <taxon>Cyanophyceae</taxon>
        <taxon>Oscillatoriophycideae</taxon>
        <taxon>Chroococcales</taxon>
        <taxon>Microcystaceae</taxon>
        <taxon>Microcystis</taxon>
    </lineage>
</organism>
<dbReference type="EMBL" id="JAVSJA010000001">
    <property type="protein sequence ID" value="MDT3677061.1"/>
    <property type="molecule type" value="Genomic_DNA"/>
</dbReference>
<keyword evidence="3" id="KW-1185">Reference proteome</keyword>
<feature type="region of interest" description="Disordered" evidence="1">
    <location>
        <begin position="42"/>
        <end position="65"/>
    </location>
</feature>
<evidence type="ECO:0000313" key="2">
    <source>
        <dbReference type="EMBL" id="MDT3677061.1"/>
    </source>
</evidence>
<feature type="compositionally biased region" description="Polar residues" evidence="1">
    <location>
        <begin position="42"/>
        <end position="51"/>
    </location>
</feature>